<dbReference type="SMART" id="SM01000">
    <property type="entry name" value="Aha1_N"/>
    <property type="match status" value="1"/>
</dbReference>
<dbReference type="GeneID" id="30967556"/>
<dbReference type="InParanoid" id="A0A1D2VB56"/>
<dbReference type="GO" id="GO:0005829">
    <property type="term" value="C:cytosol"/>
    <property type="evidence" value="ECO:0007669"/>
    <property type="project" value="TreeGrafter"/>
</dbReference>
<proteinExistence type="inferred from homology"/>
<dbReference type="PANTHER" id="PTHR13009">
    <property type="entry name" value="HEAT SHOCK PROTEIN 90 HSP90 CO-CHAPERONE AHA-1"/>
    <property type="match status" value="1"/>
</dbReference>
<evidence type="ECO:0000256" key="1">
    <source>
        <dbReference type="ARBA" id="ARBA00006817"/>
    </source>
</evidence>
<dbReference type="InterPro" id="IPR036338">
    <property type="entry name" value="Aha1"/>
</dbReference>
<dbReference type="Proteomes" id="UP000095038">
    <property type="component" value="Unassembled WGS sequence"/>
</dbReference>
<feature type="compositionally biased region" description="Basic and acidic residues" evidence="2">
    <location>
        <begin position="96"/>
        <end position="122"/>
    </location>
</feature>
<feature type="domain" description="Activator of Hsp90 ATPase AHSA1-like N-terminal" evidence="3">
    <location>
        <begin position="13"/>
        <end position="196"/>
    </location>
</feature>
<dbReference type="Pfam" id="PF09229">
    <property type="entry name" value="Aha1_N"/>
    <property type="match status" value="1"/>
</dbReference>
<protein>
    <submittedName>
        <fullName evidence="4">Activator of Hsp90 ATPase</fullName>
    </submittedName>
</protein>
<keyword evidence="5" id="KW-1185">Reference proteome</keyword>
<accession>A0A1D2VB56</accession>
<dbReference type="PANTHER" id="PTHR13009:SF15">
    <property type="entry name" value="HSP90 CO-CHAPERONE HCH1"/>
    <property type="match status" value="1"/>
</dbReference>
<feature type="region of interest" description="Disordered" evidence="2">
    <location>
        <begin position="96"/>
        <end position="124"/>
    </location>
</feature>
<evidence type="ECO:0000259" key="3">
    <source>
        <dbReference type="SMART" id="SM01000"/>
    </source>
</evidence>
<dbReference type="EMBL" id="KV454489">
    <property type="protein sequence ID" value="ODV58839.1"/>
    <property type="molecule type" value="Genomic_DNA"/>
</dbReference>
<evidence type="ECO:0000313" key="5">
    <source>
        <dbReference type="Proteomes" id="UP000095038"/>
    </source>
</evidence>
<dbReference type="SUPFAM" id="SSF103111">
    <property type="entry name" value="Activator of Hsp90 ATPase, Aha1"/>
    <property type="match status" value="1"/>
</dbReference>
<dbReference type="FunCoup" id="A0A1D2VB56">
    <property type="interactions" value="85"/>
</dbReference>
<dbReference type="Gene3D" id="3.15.10.20">
    <property type="entry name" value="Activator of Hsp90 ATPase Aha1, N-terminal domain"/>
    <property type="match status" value="1"/>
</dbReference>
<dbReference type="GO" id="GO:0006457">
    <property type="term" value="P:protein folding"/>
    <property type="evidence" value="ECO:0007669"/>
    <property type="project" value="EnsemblFungi"/>
</dbReference>
<evidence type="ECO:0000313" key="4">
    <source>
        <dbReference type="EMBL" id="ODV58839.1"/>
    </source>
</evidence>
<dbReference type="AlphaFoldDB" id="A0A1D2VB56"/>
<dbReference type="GO" id="GO:0001671">
    <property type="term" value="F:ATPase activator activity"/>
    <property type="evidence" value="ECO:0007669"/>
    <property type="project" value="EnsemblFungi"/>
</dbReference>
<sequence length="202" mass="22525">MVVNNPNNWHWVDKNCLNWAKEYLENNLTTISKAVSVAKNKKDSGDNSEILIKVVKINSVSGDCDVAQRKGKTKCIFDLNLEFEVNGVLLNTKDDAIEGKGETPAGKDAEKEGKESSEKSSEKSNANVLFSNKVSLPEFLHDMPQADYNFIIHSSTINSDEPLDMNEKSVIRANLLPLVTAELMKFQSVLIDTHSKDIQHSF</sequence>
<dbReference type="RefSeq" id="XP_020045146.1">
    <property type="nucleotide sequence ID" value="XM_020193920.1"/>
</dbReference>
<evidence type="ECO:0000256" key="2">
    <source>
        <dbReference type="SAM" id="MobiDB-lite"/>
    </source>
</evidence>
<comment type="similarity">
    <text evidence="1">Belongs to the AHA1 family.</text>
</comment>
<reference evidence="5" key="1">
    <citation type="submission" date="2016-05" db="EMBL/GenBank/DDBJ databases">
        <title>Comparative genomics of biotechnologically important yeasts.</title>
        <authorList>
            <consortium name="DOE Joint Genome Institute"/>
            <person name="Riley R."/>
            <person name="Haridas S."/>
            <person name="Wolfe K.H."/>
            <person name="Lopes M.R."/>
            <person name="Hittinger C.T."/>
            <person name="Goker M."/>
            <person name="Salamov A."/>
            <person name="Wisecaver J."/>
            <person name="Long T.M."/>
            <person name="Aerts A.L."/>
            <person name="Barry K."/>
            <person name="Choi C."/>
            <person name="Clum A."/>
            <person name="Coughlan A.Y."/>
            <person name="Deshpande S."/>
            <person name="Douglass A.P."/>
            <person name="Hanson S.J."/>
            <person name="Klenk H.-P."/>
            <person name="Labutti K."/>
            <person name="Lapidus A."/>
            <person name="Lindquist E."/>
            <person name="Lipzen A."/>
            <person name="Meier-Kolthoff J.P."/>
            <person name="Ohm R.A."/>
            <person name="Otillar R.P."/>
            <person name="Pangilinan J."/>
            <person name="Peng Y."/>
            <person name="Rokas A."/>
            <person name="Rosa C.A."/>
            <person name="Scheuner C."/>
            <person name="Sibirny A.A."/>
            <person name="Slot J.C."/>
            <person name="Stielow J.B."/>
            <person name="Sun H."/>
            <person name="Kurtzman C.P."/>
            <person name="Blackwell M."/>
            <person name="Grigoriev I.V."/>
            <person name="Jeffries T.W."/>
        </authorList>
    </citation>
    <scope>NUCLEOTIDE SEQUENCE [LARGE SCALE GENOMIC DNA]</scope>
    <source>
        <strain evidence="5">DSM 1968</strain>
    </source>
</reference>
<gene>
    <name evidence="4" type="ORF">ASCRUDRAFT_77571</name>
</gene>
<name>A0A1D2VB56_9ASCO</name>
<organism evidence="4 5">
    <name type="scientific">Ascoidea rubescens DSM 1968</name>
    <dbReference type="NCBI Taxonomy" id="1344418"/>
    <lineage>
        <taxon>Eukaryota</taxon>
        <taxon>Fungi</taxon>
        <taxon>Dikarya</taxon>
        <taxon>Ascomycota</taxon>
        <taxon>Saccharomycotina</taxon>
        <taxon>Saccharomycetes</taxon>
        <taxon>Ascoideaceae</taxon>
        <taxon>Ascoidea</taxon>
    </lineage>
</organism>
<dbReference type="InterPro" id="IPR015310">
    <property type="entry name" value="AHSA1-like_N"/>
</dbReference>
<dbReference type="STRING" id="1344418.A0A1D2VB56"/>
<dbReference type="GO" id="GO:0051087">
    <property type="term" value="F:protein-folding chaperone binding"/>
    <property type="evidence" value="ECO:0007669"/>
    <property type="project" value="EnsemblFungi"/>
</dbReference>
<dbReference type="OrthoDB" id="567237at2759"/>